<protein>
    <submittedName>
        <fullName evidence="2">Uncharacterized protein</fullName>
    </submittedName>
</protein>
<comment type="caution">
    <text evidence="2">The sequence shown here is derived from an EMBL/GenBank/DDBJ whole genome shotgun (WGS) entry which is preliminary data.</text>
</comment>
<proteinExistence type="predicted"/>
<gene>
    <name evidence="2" type="ORF">JOB18_036134</name>
</gene>
<feature type="region of interest" description="Disordered" evidence="1">
    <location>
        <begin position="32"/>
        <end position="52"/>
    </location>
</feature>
<dbReference type="EMBL" id="JAGKHQ010000012">
    <property type="protein sequence ID" value="KAG7503315.1"/>
    <property type="molecule type" value="Genomic_DNA"/>
</dbReference>
<accession>A0AAV6REG1</accession>
<organism evidence="2 3">
    <name type="scientific">Solea senegalensis</name>
    <name type="common">Senegalese sole</name>
    <dbReference type="NCBI Taxonomy" id="28829"/>
    <lineage>
        <taxon>Eukaryota</taxon>
        <taxon>Metazoa</taxon>
        <taxon>Chordata</taxon>
        <taxon>Craniata</taxon>
        <taxon>Vertebrata</taxon>
        <taxon>Euteleostomi</taxon>
        <taxon>Actinopterygii</taxon>
        <taxon>Neopterygii</taxon>
        <taxon>Teleostei</taxon>
        <taxon>Neoteleostei</taxon>
        <taxon>Acanthomorphata</taxon>
        <taxon>Carangaria</taxon>
        <taxon>Pleuronectiformes</taxon>
        <taxon>Pleuronectoidei</taxon>
        <taxon>Soleidae</taxon>
        <taxon>Solea</taxon>
    </lineage>
</organism>
<reference evidence="2 3" key="1">
    <citation type="journal article" date="2021" name="Sci. Rep.">
        <title>Chromosome anchoring in Senegalese sole (Solea senegalensis) reveals sex-associated markers and genome rearrangements in flatfish.</title>
        <authorList>
            <person name="Guerrero-Cozar I."/>
            <person name="Gomez-Garrido J."/>
            <person name="Berbel C."/>
            <person name="Martinez-Blanch J.F."/>
            <person name="Alioto T."/>
            <person name="Claros M.G."/>
            <person name="Gagnaire P.A."/>
            <person name="Manchado M."/>
        </authorList>
    </citation>
    <scope>NUCLEOTIDE SEQUENCE [LARGE SCALE GENOMIC DNA]</scope>
    <source>
        <strain evidence="2">Sse05_10M</strain>
    </source>
</reference>
<evidence type="ECO:0000256" key="1">
    <source>
        <dbReference type="SAM" id="MobiDB-lite"/>
    </source>
</evidence>
<name>A0AAV6REG1_SOLSE</name>
<dbReference type="AlphaFoldDB" id="A0AAV6REG1"/>
<sequence>MAKKLDDVPALRQTKHFTGRTTLTDQVHLTLHHPAPGSSLPHPPPAAAASRHHKLLQGIQTLTDGNVSGSQVSPTNEVSGGRIIERLDRDLPVYWR</sequence>
<evidence type="ECO:0000313" key="2">
    <source>
        <dbReference type="EMBL" id="KAG7503315.1"/>
    </source>
</evidence>
<dbReference type="Proteomes" id="UP000693946">
    <property type="component" value="Linkage Group LG2"/>
</dbReference>
<evidence type="ECO:0000313" key="3">
    <source>
        <dbReference type="Proteomes" id="UP000693946"/>
    </source>
</evidence>
<keyword evidence="3" id="KW-1185">Reference proteome</keyword>